<dbReference type="Pfam" id="PF04055">
    <property type="entry name" value="Radical_SAM"/>
    <property type="match status" value="1"/>
</dbReference>
<organism evidence="4 5">
    <name type="scientific">Algoriphagus ornithinivorans</name>
    <dbReference type="NCBI Taxonomy" id="226506"/>
    <lineage>
        <taxon>Bacteria</taxon>
        <taxon>Pseudomonadati</taxon>
        <taxon>Bacteroidota</taxon>
        <taxon>Cytophagia</taxon>
        <taxon>Cytophagales</taxon>
        <taxon>Cyclobacteriaceae</taxon>
        <taxon>Algoriphagus</taxon>
    </lineage>
</organism>
<dbReference type="InterPro" id="IPR058240">
    <property type="entry name" value="rSAM_sf"/>
</dbReference>
<dbReference type="PANTHER" id="PTHR13932:SF5">
    <property type="entry name" value="RADICAL S-ADENOSYL METHIONINE DOMAIN-CONTAINING PROTEIN 1, MITOCHONDRIAL"/>
    <property type="match status" value="1"/>
</dbReference>
<keyword evidence="2" id="KW-0949">S-adenosyl-L-methionine</keyword>
<dbReference type="InterPro" id="IPR004559">
    <property type="entry name" value="HemW-like"/>
</dbReference>
<dbReference type="SFLD" id="SFLDG01065">
    <property type="entry name" value="anaerobic_coproporphyrinogen-I"/>
    <property type="match status" value="1"/>
</dbReference>
<dbReference type="Proteomes" id="UP000199564">
    <property type="component" value="Unassembled WGS sequence"/>
</dbReference>
<dbReference type="SFLD" id="SFLDS00029">
    <property type="entry name" value="Radical_SAM"/>
    <property type="match status" value="1"/>
</dbReference>
<dbReference type="RefSeq" id="WP_091652236.1">
    <property type="nucleotide sequence ID" value="NZ_FOVW01000004.1"/>
</dbReference>
<gene>
    <name evidence="4" type="ORF">SAMN04488519_10460</name>
</gene>
<evidence type="ECO:0000259" key="3">
    <source>
        <dbReference type="PROSITE" id="PS51918"/>
    </source>
</evidence>
<dbReference type="PROSITE" id="PS51918">
    <property type="entry name" value="RADICAL_SAM"/>
    <property type="match status" value="1"/>
</dbReference>
<dbReference type="Pfam" id="PF06969">
    <property type="entry name" value="HemN_C"/>
    <property type="match status" value="1"/>
</dbReference>
<comment type="function">
    <text evidence="2">Probably acts as a heme chaperone, transferring heme to an unknown acceptor. Binds one molecule of heme per monomer, possibly covalently. Binds 1 [4Fe-4S] cluster. The cluster is coordinated with 3 cysteines and an exchangeable S-adenosyl-L-methionine.</text>
</comment>
<dbReference type="STRING" id="226506.SAMN04488519_10460"/>
<dbReference type="InterPro" id="IPR010723">
    <property type="entry name" value="HemN_C"/>
</dbReference>
<dbReference type="InterPro" id="IPR006638">
    <property type="entry name" value="Elp3/MiaA/NifB-like_rSAM"/>
</dbReference>
<keyword evidence="2" id="KW-0349">Heme</keyword>
<reference evidence="5" key="1">
    <citation type="submission" date="2016-10" db="EMBL/GenBank/DDBJ databases">
        <authorList>
            <person name="Varghese N."/>
            <person name="Submissions S."/>
        </authorList>
    </citation>
    <scope>NUCLEOTIDE SEQUENCE [LARGE SCALE GENOMIC DNA]</scope>
    <source>
        <strain evidence="5">DSM 15282</strain>
    </source>
</reference>
<dbReference type="CDD" id="cd01335">
    <property type="entry name" value="Radical_SAM"/>
    <property type="match status" value="1"/>
</dbReference>
<evidence type="ECO:0000313" key="4">
    <source>
        <dbReference type="EMBL" id="SFO14771.1"/>
    </source>
</evidence>
<comment type="similarity">
    <text evidence="1">Belongs to the anaerobic coproporphyrinogen-III oxidase family. HemW subfamily.</text>
</comment>
<evidence type="ECO:0000313" key="5">
    <source>
        <dbReference type="Proteomes" id="UP000199564"/>
    </source>
</evidence>
<name>A0A1I5EUP0_9BACT</name>
<keyword evidence="2" id="KW-0963">Cytoplasm</keyword>
<keyword evidence="5" id="KW-1185">Reference proteome</keyword>
<proteinExistence type="inferred from homology"/>
<dbReference type="GO" id="GO:0006779">
    <property type="term" value="P:porphyrin-containing compound biosynthetic process"/>
    <property type="evidence" value="ECO:0007669"/>
    <property type="project" value="InterPro"/>
</dbReference>
<dbReference type="Gene3D" id="3.80.30.20">
    <property type="entry name" value="tm_1862 like domain"/>
    <property type="match status" value="1"/>
</dbReference>
<keyword evidence="2" id="KW-0408">Iron</keyword>
<keyword evidence="2" id="KW-0004">4Fe-4S</keyword>
<dbReference type="SFLD" id="SFLDF00288">
    <property type="entry name" value="HemN-like__clustered_with_nucl"/>
    <property type="match status" value="1"/>
</dbReference>
<dbReference type="InterPro" id="IPR034505">
    <property type="entry name" value="Coproporphyrinogen-III_oxidase"/>
</dbReference>
<dbReference type="EMBL" id="FOVW01000004">
    <property type="protein sequence ID" value="SFO14771.1"/>
    <property type="molecule type" value="Genomic_DNA"/>
</dbReference>
<dbReference type="GO" id="GO:0046872">
    <property type="term" value="F:metal ion binding"/>
    <property type="evidence" value="ECO:0007669"/>
    <property type="project" value="UniProtKB-UniRule"/>
</dbReference>
<dbReference type="InterPro" id="IPR007197">
    <property type="entry name" value="rSAM"/>
</dbReference>
<dbReference type="GO" id="GO:0005737">
    <property type="term" value="C:cytoplasm"/>
    <property type="evidence" value="ECO:0007669"/>
    <property type="project" value="UniProtKB-SubCell"/>
</dbReference>
<dbReference type="SMART" id="SM00729">
    <property type="entry name" value="Elp3"/>
    <property type="match status" value="1"/>
</dbReference>
<keyword evidence="2" id="KW-0411">Iron-sulfur</keyword>
<accession>A0A1I5EUP0</accession>
<feature type="domain" description="Radical SAM core" evidence="3">
    <location>
        <begin position="1"/>
        <end position="230"/>
    </location>
</feature>
<dbReference type="GO" id="GO:0004109">
    <property type="term" value="F:coproporphyrinogen oxidase activity"/>
    <property type="evidence" value="ECO:0007669"/>
    <property type="project" value="InterPro"/>
</dbReference>
<dbReference type="SFLD" id="SFLDF00562">
    <property type="entry name" value="HemN-like__clustered_with_heat"/>
    <property type="match status" value="1"/>
</dbReference>
<evidence type="ECO:0000256" key="2">
    <source>
        <dbReference type="RuleBase" id="RU364116"/>
    </source>
</evidence>
<keyword evidence="2" id="KW-0143">Chaperone</keyword>
<dbReference type="AlphaFoldDB" id="A0A1I5EUP0"/>
<sequence>MAGIYIHIPFCKQACHYCDFHFSTNTSYLEQMIQMMGKEAELRKEYLKGHTIETIYFGGGTPSILEPKWIDFLLENLNTIFQLNLKEITLEANPDDLTTEKLQAWKSMGIDRLSLGIQSFDDEILRFYNRAHNSKESIDAIAKARKIGFEKFSMDLIYGFPSQDHQLWEKDLTTALEQDPGHLSCYALSVEPKTALGKWEKTGKFEPASEDFVAEQFEILQAFTEAKGYRQYEISNFASSGKEAIHNSNYWKGLPYLGLGPGAHSFDGEKRGANVRNNIQFIRAIEANQIPFEIEEMDELDRLNEYILTSLRTSWGLDISFVSQTFEKDLIQEKRSEISKFQEQGWLVWKDNTLSLSKSGMLLADSIAAALFF</sequence>
<evidence type="ECO:0000256" key="1">
    <source>
        <dbReference type="ARBA" id="ARBA00006100"/>
    </source>
</evidence>
<dbReference type="SUPFAM" id="SSF102114">
    <property type="entry name" value="Radical SAM enzymes"/>
    <property type="match status" value="1"/>
</dbReference>
<dbReference type="NCBIfam" id="TIGR00539">
    <property type="entry name" value="hemN_rel"/>
    <property type="match status" value="1"/>
</dbReference>
<keyword evidence="2" id="KW-0479">Metal-binding</keyword>
<comment type="subcellular location">
    <subcellularLocation>
        <location evidence="2">Cytoplasm</location>
    </subcellularLocation>
</comment>
<dbReference type="InterPro" id="IPR023404">
    <property type="entry name" value="rSAM_horseshoe"/>
</dbReference>
<dbReference type="GO" id="GO:0051539">
    <property type="term" value="F:4 iron, 4 sulfur cluster binding"/>
    <property type="evidence" value="ECO:0007669"/>
    <property type="project" value="UniProtKB-UniRule"/>
</dbReference>
<dbReference type="PANTHER" id="PTHR13932">
    <property type="entry name" value="COPROPORPHYRINIGEN III OXIDASE"/>
    <property type="match status" value="1"/>
</dbReference>
<protein>
    <recommendedName>
        <fullName evidence="2">Heme chaperone HemW</fullName>
    </recommendedName>
</protein>